<name>A0ABR2XAI4_9PEZI</name>
<accession>A0ABR2XAI4</accession>
<feature type="region of interest" description="Disordered" evidence="1">
    <location>
        <begin position="1"/>
        <end position="31"/>
    </location>
</feature>
<reference evidence="2 3" key="1">
    <citation type="submission" date="2024-02" db="EMBL/GenBank/DDBJ databases">
        <title>First draft genome assembly of two strains of Seiridium cardinale.</title>
        <authorList>
            <person name="Emiliani G."/>
            <person name="Scali E."/>
        </authorList>
    </citation>
    <scope>NUCLEOTIDE SEQUENCE [LARGE SCALE GENOMIC DNA]</scope>
    <source>
        <strain evidence="2 3">BM-138-000479</strain>
    </source>
</reference>
<organism evidence="2 3">
    <name type="scientific">Seiridium cardinale</name>
    <dbReference type="NCBI Taxonomy" id="138064"/>
    <lineage>
        <taxon>Eukaryota</taxon>
        <taxon>Fungi</taxon>
        <taxon>Dikarya</taxon>
        <taxon>Ascomycota</taxon>
        <taxon>Pezizomycotina</taxon>
        <taxon>Sordariomycetes</taxon>
        <taxon>Xylariomycetidae</taxon>
        <taxon>Amphisphaeriales</taxon>
        <taxon>Sporocadaceae</taxon>
        <taxon>Seiridium</taxon>
    </lineage>
</organism>
<dbReference type="Proteomes" id="UP001465668">
    <property type="component" value="Unassembled WGS sequence"/>
</dbReference>
<proteinExistence type="predicted"/>
<comment type="caution">
    <text evidence="2">The sequence shown here is derived from an EMBL/GenBank/DDBJ whole genome shotgun (WGS) entry which is preliminary data.</text>
</comment>
<evidence type="ECO:0000313" key="2">
    <source>
        <dbReference type="EMBL" id="KAK9770769.1"/>
    </source>
</evidence>
<evidence type="ECO:0000256" key="1">
    <source>
        <dbReference type="SAM" id="MobiDB-lite"/>
    </source>
</evidence>
<keyword evidence="3" id="KW-1185">Reference proteome</keyword>
<feature type="compositionally biased region" description="Basic and acidic residues" evidence="1">
    <location>
        <begin position="7"/>
        <end position="21"/>
    </location>
</feature>
<protein>
    <submittedName>
        <fullName evidence="2">Allantoate permease</fullName>
    </submittedName>
</protein>
<gene>
    <name evidence="2" type="ORF">SCAR479_12560</name>
</gene>
<evidence type="ECO:0000313" key="3">
    <source>
        <dbReference type="Proteomes" id="UP001465668"/>
    </source>
</evidence>
<dbReference type="EMBL" id="JARVKM010000086">
    <property type="protein sequence ID" value="KAK9770769.1"/>
    <property type="molecule type" value="Genomic_DNA"/>
</dbReference>
<sequence>MASIDVPKSDGADGIQGDKKAPLPTVADDEPDLKHGVSVEQLDEAEIFLRDNGISHHHLQELMGDKATQRRVVRRVDCTLLPLLAGTYLLQYIDKQALSYGAVFDLFDTTGVTSNQYS</sequence>